<dbReference type="SUPFAM" id="SSF53686">
    <property type="entry name" value="Tryptophan synthase beta subunit-like PLP-dependent enzymes"/>
    <property type="match status" value="1"/>
</dbReference>
<dbReference type="InterPro" id="IPR036052">
    <property type="entry name" value="TrpB-like_PALP_sf"/>
</dbReference>
<dbReference type="RefSeq" id="WP_231004205.1">
    <property type="nucleotide sequence ID" value="NZ_JAJNEC010000005.1"/>
</dbReference>
<evidence type="ECO:0000313" key="6">
    <source>
        <dbReference type="Proteomes" id="UP001199816"/>
    </source>
</evidence>
<dbReference type="Gene3D" id="3.40.50.1100">
    <property type="match status" value="2"/>
</dbReference>
<name>A0ABS8PPA6_9BACT</name>
<dbReference type="PROSITE" id="PS51371">
    <property type="entry name" value="CBS"/>
    <property type="match status" value="1"/>
</dbReference>
<evidence type="ECO:0000256" key="3">
    <source>
        <dbReference type="PROSITE-ProRule" id="PRU00703"/>
    </source>
</evidence>
<dbReference type="InterPro" id="IPR046342">
    <property type="entry name" value="CBS_dom_sf"/>
</dbReference>
<dbReference type="PANTHER" id="PTHR10314">
    <property type="entry name" value="CYSTATHIONINE BETA-SYNTHASE"/>
    <property type="match status" value="1"/>
</dbReference>
<dbReference type="Pfam" id="PF00291">
    <property type="entry name" value="PALP"/>
    <property type="match status" value="1"/>
</dbReference>
<evidence type="ECO:0000313" key="5">
    <source>
        <dbReference type="EMBL" id="MCD2422934.1"/>
    </source>
</evidence>
<dbReference type="Proteomes" id="UP001199816">
    <property type="component" value="Unassembled WGS sequence"/>
</dbReference>
<dbReference type="InterPro" id="IPR050214">
    <property type="entry name" value="Cys_Synth/Cystath_Beta-Synth"/>
</dbReference>
<dbReference type="Gene3D" id="3.10.580.10">
    <property type="entry name" value="CBS-domain"/>
    <property type="match status" value="1"/>
</dbReference>
<comment type="caution">
    <text evidence="5">The sequence shown here is derived from an EMBL/GenBank/DDBJ whole genome shotgun (WGS) entry which is preliminary data.</text>
</comment>
<keyword evidence="2" id="KW-0663">Pyridoxal phosphate</keyword>
<evidence type="ECO:0000256" key="2">
    <source>
        <dbReference type="ARBA" id="ARBA00022898"/>
    </source>
</evidence>
<evidence type="ECO:0000256" key="1">
    <source>
        <dbReference type="ARBA" id="ARBA00001933"/>
    </source>
</evidence>
<dbReference type="CDD" id="cd01561">
    <property type="entry name" value="CBS_like"/>
    <property type="match status" value="1"/>
</dbReference>
<dbReference type="SMART" id="SM00116">
    <property type="entry name" value="CBS"/>
    <property type="match status" value="1"/>
</dbReference>
<evidence type="ECO:0000259" key="4">
    <source>
        <dbReference type="PROSITE" id="PS51371"/>
    </source>
</evidence>
<comment type="cofactor">
    <cofactor evidence="1">
        <name>pyridoxal 5'-phosphate</name>
        <dbReference type="ChEBI" id="CHEBI:597326"/>
    </cofactor>
</comment>
<proteinExistence type="predicted"/>
<dbReference type="InterPro" id="IPR000644">
    <property type="entry name" value="CBS_dom"/>
</dbReference>
<keyword evidence="3" id="KW-0129">CBS domain</keyword>
<dbReference type="InterPro" id="IPR001926">
    <property type="entry name" value="TrpB-like_PALP"/>
</dbReference>
<organism evidence="5 6">
    <name type="scientific">Niabella pedocola</name>
    <dbReference type="NCBI Taxonomy" id="1752077"/>
    <lineage>
        <taxon>Bacteria</taxon>
        <taxon>Pseudomonadati</taxon>
        <taxon>Bacteroidota</taxon>
        <taxon>Chitinophagia</taxon>
        <taxon>Chitinophagales</taxon>
        <taxon>Chitinophagaceae</taxon>
        <taxon>Niabella</taxon>
    </lineage>
</organism>
<protein>
    <submittedName>
        <fullName evidence="5">Pyridoxal-phosphate dependent enzyme</fullName>
    </submittedName>
</protein>
<sequence length="452" mass="49826">MDIKNNILETIGNTPLIRLNRITRELPCTVAAKVDYFNPGNSIKDRMAIKMIEVAEAEGHLKAGGTIIEGTSGNTGMGLALGAIVKGYKCIFVTTDKQSKEKADVLKAMGAEVIVCPTNVEPEDPQSYYSVAARLAKETPNAYHMNQYDNLANRLAHYETTGPEIWKQTEGRITHLVCTAGTGGTITGTAKYLKEQNPNIKVWAVDAYGSLLTKYFNTGEADMNEVYPYFSEGFGEDFVPKNYDMSVIDAFTQVTDKDGAIMARKLAKEEGLFCGYSAGSCIKGLLQLKDSLTKDDLVVCIFHDHGSRYVAKIYNDQWMMERGFLEVKTFKDIINSRSNRPLVTIQQTAPVSEAVELMRKYDIEHIPVMENGTVIGAVSEGGLFQKIFSDPNIKHESLQNILEPAYPVVAFDTPVERIGSLISKANGAVLAQDEAGNYHIVTKYDIVQSVAK</sequence>
<accession>A0ABS8PPA6</accession>
<dbReference type="Pfam" id="PF00571">
    <property type="entry name" value="CBS"/>
    <property type="match status" value="1"/>
</dbReference>
<gene>
    <name evidence="5" type="ORF">LQ567_09190</name>
</gene>
<keyword evidence="6" id="KW-1185">Reference proteome</keyword>
<dbReference type="SUPFAM" id="SSF54631">
    <property type="entry name" value="CBS-domain pair"/>
    <property type="match status" value="1"/>
</dbReference>
<feature type="domain" description="CBS" evidence="4">
    <location>
        <begin position="338"/>
        <end position="397"/>
    </location>
</feature>
<dbReference type="EMBL" id="JAJNEC010000005">
    <property type="protein sequence ID" value="MCD2422934.1"/>
    <property type="molecule type" value="Genomic_DNA"/>
</dbReference>
<reference evidence="5 6" key="1">
    <citation type="submission" date="2021-11" db="EMBL/GenBank/DDBJ databases">
        <title>Genomic of Niabella pedocola.</title>
        <authorList>
            <person name="Wu T."/>
        </authorList>
    </citation>
    <scope>NUCLEOTIDE SEQUENCE [LARGE SCALE GENOMIC DNA]</scope>
    <source>
        <strain evidence="5 6">JCM 31011</strain>
    </source>
</reference>